<feature type="transmembrane region" description="Helical" evidence="1">
    <location>
        <begin position="69"/>
        <end position="86"/>
    </location>
</feature>
<gene>
    <name evidence="3" type="ORF">C1752_07299</name>
</gene>
<keyword evidence="4" id="KW-1185">Reference proteome</keyword>
<dbReference type="OrthoDB" id="572185at2"/>
<evidence type="ECO:0000313" key="4">
    <source>
        <dbReference type="Proteomes" id="UP000248857"/>
    </source>
</evidence>
<feature type="domain" description="NERD" evidence="2">
    <location>
        <begin position="97"/>
        <end position="214"/>
    </location>
</feature>
<protein>
    <recommendedName>
        <fullName evidence="2">NERD domain-containing protein</fullName>
    </recommendedName>
</protein>
<name>A0A2W1JAY8_9CYAN</name>
<dbReference type="AlphaFoldDB" id="A0A2W1JAY8"/>
<reference evidence="3 4" key="1">
    <citation type="journal article" date="2018" name="Sci. Rep.">
        <title>A novel species of the marine cyanobacterium Acaryochloris with a unique pigment content and lifestyle.</title>
        <authorList>
            <person name="Partensky F."/>
            <person name="Six C."/>
            <person name="Ratin M."/>
            <person name="Garczarek L."/>
            <person name="Vaulot D."/>
            <person name="Probert I."/>
            <person name="Calteau A."/>
            <person name="Gourvil P."/>
            <person name="Marie D."/>
            <person name="Grebert T."/>
            <person name="Bouchier C."/>
            <person name="Le Panse S."/>
            <person name="Gachenot M."/>
            <person name="Rodriguez F."/>
            <person name="Garrido J.L."/>
        </authorList>
    </citation>
    <scope>NUCLEOTIDE SEQUENCE [LARGE SCALE GENOMIC DNA]</scope>
    <source>
        <strain evidence="3 4">RCC1774</strain>
    </source>
</reference>
<evidence type="ECO:0000259" key="2">
    <source>
        <dbReference type="PROSITE" id="PS50965"/>
    </source>
</evidence>
<dbReference type="EMBL" id="PQWO01000019">
    <property type="protein sequence ID" value="PZD71279.1"/>
    <property type="molecule type" value="Genomic_DNA"/>
</dbReference>
<keyword evidence="1" id="KW-0472">Membrane</keyword>
<keyword evidence="1" id="KW-0812">Transmembrane</keyword>
<evidence type="ECO:0000313" key="3">
    <source>
        <dbReference type="EMBL" id="PZD71279.1"/>
    </source>
</evidence>
<dbReference type="PROSITE" id="PS50965">
    <property type="entry name" value="NERD"/>
    <property type="match status" value="1"/>
</dbReference>
<feature type="transmembrane region" description="Helical" evidence="1">
    <location>
        <begin position="39"/>
        <end position="57"/>
    </location>
</feature>
<accession>A0A2W1JAY8</accession>
<dbReference type="RefSeq" id="WP_110988240.1">
    <property type="nucleotide sequence ID" value="NZ_CAWNWM010000019.1"/>
</dbReference>
<evidence type="ECO:0000256" key="1">
    <source>
        <dbReference type="SAM" id="Phobius"/>
    </source>
</evidence>
<comment type="caution">
    <text evidence="3">The sequence shown here is derived from an EMBL/GenBank/DDBJ whole genome shotgun (WGS) entry which is preliminary data.</text>
</comment>
<sequence length="265" mass="30413">MSHHSDRNKKRSPLKDQPLRLSGQSLDEELKRLLEDQGYPYAAAVVFSWVLAGLEVWKFYTTASPQPGAYIIVAMIATLLCIYQVLRVRQKARALVLGRDGERAVGQYLERLREQDFQVFHDVMGERFNIDHVLIGEKGVFAIETKTFSKPATGKSSIRFLNGELQVNGRRIDRNPIEQSCAAASWLSDILRESTGRSVKVHPVILFPGWWVERLPPEQNKRIWVLEPKALPKFLENAKTQLSSEDAKLLTYHLSRYIRQTYTSF</sequence>
<dbReference type="Pfam" id="PF08378">
    <property type="entry name" value="NERD"/>
    <property type="match status" value="1"/>
</dbReference>
<proteinExistence type="predicted"/>
<dbReference type="InterPro" id="IPR011528">
    <property type="entry name" value="NERD"/>
</dbReference>
<organism evidence="3 4">
    <name type="scientific">Acaryochloris thomasi RCC1774</name>
    <dbReference type="NCBI Taxonomy" id="1764569"/>
    <lineage>
        <taxon>Bacteria</taxon>
        <taxon>Bacillati</taxon>
        <taxon>Cyanobacteriota</taxon>
        <taxon>Cyanophyceae</taxon>
        <taxon>Acaryochloridales</taxon>
        <taxon>Acaryochloridaceae</taxon>
        <taxon>Acaryochloris</taxon>
        <taxon>Acaryochloris thomasi</taxon>
    </lineage>
</organism>
<keyword evidence="1" id="KW-1133">Transmembrane helix</keyword>
<dbReference type="Proteomes" id="UP000248857">
    <property type="component" value="Unassembled WGS sequence"/>
</dbReference>